<dbReference type="GO" id="GO:0000902">
    <property type="term" value="P:cell morphogenesis"/>
    <property type="evidence" value="ECO:0007669"/>
    <property type="project" value="UniProtKB-ARBA"/>
</dbReference>
<proteinExistence type="inferred from homology"/>
<dbReference type="GO" id="GO:0046330">
    <property type="term" value="P:positive regulation of JNK cascade"/>
    <property type="evidence" value="ECO:0007669"/>
    <property type="project" value="TreeGrafter"/>
</dbReference>
<sequence length="249" mass="28368">SREASYAYAVVSAGVAHSVTASCARGNISTCGCDESRRGRYSTAGWKWGGCSADIKYGIRFARRFVDAREVEGDDRSLMNLHNNKAGRRALRKTMRTECKCHGVSGSCTMKTCWRTLPSFSTIGRHLLQKYHKAKAVVAKRTRRRSSPILRLQRSKRKSRRPRSSDLVYLNKSPNYCERNPATGSLGTVGRRCNRTSRAEQAGCDLMCCGRGYNTYQYTRKWKCNCKFHWCCYVQCHTCQEETEEYTCK</sequence>
<comment type="subcellular location">
    <subcellularLocation>
        <location evidence="1 10">Secreted</location>
        <location evidence="1 10">Extracellular space</location>
        <location evidence="1 10">Extracellular matrix</location>
    </subcellularLocation>
</comment>
<dbReference type="GO" id="GO:0060070">
    <property type="term" value="P:canonical Wnt signaling pathway"/>
    <property type="evidence" value="ECO:0007669"/>
    <property type="project" value="TreeGrafter"/>
</dbReference>
<dbReference type="PRINTS" id="PR01349">
    <property type="entry name" value="WNTPROTEIN"/>
</dbReference>
<keyword evidence="4" id="KW-0964">Secreted</keyword>
<dbReference type="PROSITE" id="PS00246">
    <property type="entry name" value="WNT1"/>
    <property type="match status" value="1"/>
</dbReference>
<evidence type="ECO:0000313" key="13">
    <source>
        <dbReference type="Proteomes" id="UP001381693"/>
    </source>
</evidence>
<evidence type="ECO:0000256" key="3">
    <source>
        <dbReference type="ARBA" id="ARBA00022473"/>
    </source>
</evidence>
<comment type="similarity">
    <text evidence="2 10">Belongs to the Wnt family.</text>
</comment>
<protein>
    <recommendedName>
        <fullName evidence="10">Protein Wnt</fullName>
    </recommendedName>
</protein>
<dbReference type="AlphaFoldDB" id="A0AAN9A875"/>
<dbReference type="GO" id="GO:0005125">
    <property type="term" value="F:cytokine activity"/>
    <property type="evidence" value="ECO:0007669"/>
    <property type="project" value="TreeGrafter"/>
</dbReference>
<dbReference type="InterPro" id="IPR043158">
    <property type="entry name" value="Wnt_C"/>
</dbReference>
<evidence type="ECO:0000256" key="4">
    <source>
        <dbReference type="ARBA" id="ARBA00022525"/>
    </source>
</evidence>
<evidence type="ECO:0000256" key="11">
    <source>
        <dbReference type="SAM" id="MobiDB-lite"/>
    </source>
</evidence>
<dbReference type="SMART" id="SM00097">
    <property type="entry name" value="WNT1"/>
    <property type="match status" value="1"/>
</dbReference>
<evidence type="ECO:0000256" key="7">
    <source>
        <dbReference type="ARBA" id="ARBA00023157"/>
    </source>
</evidence>
<dbReference type="InterPro" id="IPR018161">
    <property type="entry name" value="Wnt_CS"/>
</dbReference>
<dbReference type="GO" id="GO:0005615">
    <property type="term" value="C:extracellular space"/>
    <property type="evidence" value="ECO:0007669"/>
    <property type="project" value="TreeGrafter"/>
</dbReference>
<dbReference type="FunFam" id="3.30.2460.20:FF:000001">
    <property type="entry name" value="Wnt homolog"/>
    <property type="match status" value="1"/>
</dbReference>
<keyword evidence="13" id="KW-1185">Reference proteome</keyword>
<gene>
    <name evidence="12" type="primary">WNT7A</name>
    <name evidence="12" type="ORF">SK128_006735</name>
</gene>
<dbReference type="Gene3D" id="3.30.2460.20">
    <property type="match status" value="1"/>
</dbReference>
<dbReference type="PANTHER" id="PTHR12027:SF112">
    <property type="entry name" value="PROTEIN WNT-2"/>
    <property type="match status" value="1"/>
</dbReference>
<name>A0AAN9A875_HALRR</name>
<dbReference type="Proteomes" id="UP001381693">
    <property type="component" value="Unassembled WGS sequence"/>
</dbReference>
<accession>A0AAN9A875</accession>
<comment type="function">
    <text evidence="10">Ligand for members of the frizzled family of seven transmembrane receptors.</text>
</comment>
<reference evidence="12 13" key="1">
    <citation type="submission" date="2023-11" db="EMBL/GenBank/DDBJ databases">
        <title>Halocaridina rubra genome assembly.</title>
        <authorList>
            <person name="Smith C."/>
        </authorList>
    </citation>
    <scope>NUCLEOTIDE SEQUENCE [LARGE SCALE GENOMIC DNA]</scope>
    <source>
        <strain evidence="12">EP-1</strain>
        <tissue evidence="12">Whole</tissue>
    </source>
</reference>
<dbReference type="GO" id="GO:0030182">
    <property type="term" value="P:neuron differentiation"/>
    <property type="evidence" value="ECO:0007669"/>
    <property type="project" value="TreeGrafter"/>
</dbReference>
<keyword evidence="5" id="KW-0272">Extracellular matrix</keyword>
<evidence type="ECO:0000256" key="1">
    <source>
        <dbReference type="ARBA" id="ARBA00004498"/>
    </source>
</evidence>
<evidence type="ECO:0000256" key="9">
    <source>
        <dbReference type="ARBA" id="ARBA00023288"/>
    </source>
</evidence>
<keyword evidence="3 10" id="KW-0217">Developmental protein</keyword>
<dbReference type="GO" id="GO:0045165">
    <property type="term" value="P:cell fate commitment"/>
    <property type="evidence" value="ECO:0007669"/>
    <property type="project" value="TreeGrafter"/>
</dbReference>
<dbReference type="Pfam" id="PF00110">
    <property type="entry name" value="wnt"/>
    <property type="match status" value="1"/>
</dbReference>
<dbReference type="GO" id="GO:0007517">
    <property type="term" value="P:muscle organ development"/>
    <property type="evidence" value="ECO:0007669"/>
    <property type="project" value="UniProtKB-ARBA"/>
</dbReference>
<evidence type="ECO:0000313" key="12">
    <source>
        <dbReference type="EMBL" id="KAK7073477.1"/>
    </source>
</evidence>
<comment type="caution">
    <text evidence="12">The sequence shown here is derived from an EMBL/GenBank/DDBJ whole genome shotgun (WGS) entry which is preliminary data.</text>
</comment>
<dbReference type="PANTHER" id="PTHR12027">
    <property type="entry name" value="WNT RELATED"/>
    <property type="match status" value="1"/>
</dbReference>
<organism evidence="12 13">
    <name type="scientific">Halocaridina rubra</name>
    <name type="common">Hawaiian red shrimp</name>
    <dbReference type="NCBI Taxonomy" id="373956"/>
    <lineage>
        <taxon>Eukaryota</taxon>
        <taxon>Metazoa</taxon>
        <taxon>Ecdysozoa</taxon>
        <taxon>Arthropoda</taxon>
        <taxon>Crustacea</taxon>
        <taxon>Multicrustacea</taxon>
        <taxon>Malacostraca</taxon>
        <taxon>Eumalacostraca</taxon>
        <taxon>Eucarida</taxon>
        <taxon>Decapoda</taxon>
        <taxon>Pleocyemata</taxon>
        <taxon>Caridea</taxon>
        <taxon>Atyoidea</taxon>
        <taxon>Atyidae</taxon>
        <taxon>Halocaridina</taxon>
    </lineage>
</organism>
<evidence type="ECO:0000256" key="2">
    <source>
        <dbReference type="ARBA" id="ARBA00005683"/>
    </source>
</evidence>
<keyword evidence="6 10" id="KW-0879">Wnt signaling pathway</keyword>
<evidence type="ECO:0000256" key="6">
    <source>
        <dbReference type="ARBA" id="ARBA00022687"/>
    </source>
</evidence>
<dbReference type="EMBL" id="JAXCGZ010012717">
    <property type="protein sequence ID" value="KAK7073477.1"/>
    <property type="molecule type" value="Genomic_DNA"/>
</dbReference>
<evidence type="ECO:0000256" key="10">
    <source>
        <dbReference type="RuleBase" id="RU003500"/>
    </source>
</evidence>
<feature type="compositionally biased region" description="Basic residues" evidence="11">
    <location>
        <begin position="153"/>
        <end position="162"/>
    </location>
</feature>
<dbReference type="InterPro" id="IPR005817">
    <property type="entry name" value="Wnt"/>
</dbReference>
<feature type="region of interest" description="Disordered" evidence="11">
    <location>
        <begin position="142"/>
        <end position="165"/>
    </location>
</feature>
<evidence type="ECO:0000256" key="8">
    <source>
        <dbReference type="ARBA" id="ARBA00023180"/>
    </source>
</evidence>
<evidence type="ECO:0000256" key="5">
    <source>
        <dbReference type="ARBA" id="ARBA00022530"/>
    </source>
</evidence>
<keyword evidence="8" id="KW-0325">Glycoprotein</keyword>
<keyword evidence="7" id="KW-1015">Disulfide bond</keyword>
<dbReference type="GO" id="GO:0005109">
    <property type="term" value="F:frizzled binding"/>
    <property type="evidence" value="ECO:0007669"/>
    <property type="project" value="TreeGrafter"/>
</dbReference>
<feature type="non-terminal residue" evidence="12">
    <location>
        <position position="1"/>
    </location>
</feature>
<keyword evidence="9" id="KW-0449">Lipoprotein</keyword>